<name>A0A0A9F2C2_ARUDO</name>
<dbReference type="AlphaFoldDB" id="A0A0A9F2C2"/>
<evidence type="ECO:0000313" key="1">
    <source>
        <dbReference type="EMBL" id="JAE02448.1"/>
    </source>
</evidence>
<dbReference type="EMBL" id="GBRH01225355">
    <property type="protein sequence ID" value="JAD72540.1"/>
    <property type="molecule type" value="Transcribed_RNA"/>
</dbReference>
<sequence length="36" mass="3829">MRERAGVRCGRRSRITASSVGSGGLAVVRLPRGFVN</sequence>
<dbReference type="EMBL" id="GBRH01195448">
    <property type="protein sequence ID" value="JAE02448.1"/>
    <property type="molecule type" value="Transcribed_RNA"/>
</dbReference>
<reference evidence="1" key="2">
    <citation type="journal article" date="2015" name="Data Brief">
        <title>Shoot transcriptome of the giant reed, Arundo donax.</title>
        <authorList>
            <person name="Barrero R.A."/>
            <person name="Guerrero F.D."/>
            <person name="Moolhuijzen P."/>
            <person name="Goolsby J.A."/>
            <person name="Tidwell J."/>
            <person name="Bellgard S.E."/>
            <person name="Bellgard M.I."/>
        </authorList>
    </citation>
    <scope>NUCLEOTIDE SEQUENCE</scope>
    <source>
        <tissue evidence="1">Shoot tissue taken approximately 20 cm above the soil surface</tissue>
    </source>
</reference>
<proteinExistence type="predicted"/>
<accession>A0A0A9F2C2</accession>
<organism evidence="1">
    <name type="scientific">Arundo donax</name>
    <name type="common">Giant reed</name>
    <name type="synonym">Donax arundinaceus</name>
    <dbReference type="NCBI Taxonomy" id="35708"/>
    <lineage>
        <taxon>Eukaryota</taxon>
        <taxon>Viridiplantae</taxon>
        <taxon>Streptophyta</taxon>
        <taxon>Embryophyta</taxon>
        <taxon>Tracheophyta</taxon>
        <taxon>Spermatophyta</taxon>
        <taxon>Magnoliopsida</taxon>
        <taxon>Liliopsida</taxon>
        <taxon>Poales</taxon>
        <taxon>Poaceae</taxon>
        <taxon>PACMAD clade</taxon>
        <taxon>Arundinoideae</taxon>
        <taxon>Arundineae</taxon>
        <taxon>Arundo</taxon>
    </lineage>
</organism>
<protein>
    <submittedName>
        <fullName evidence="1">Uncharacterized protein</fullName>
    </submittedName>
</protein>
<reference evidence="1" key="1">
    <citation type="submission" date="2014-09" db="EMBL/GenBank/DDBJ databases">
        <authorList>
            <person name="Magalhaes I.L.F."/>
            <person name="Oliveira U."/>
            <person name="Santos F.R."/>
            <person name="Vidigal T.H.D.A."/>
            <person name="Brescovit A.D."/>
            <person name="Santos A.J."/>
        </authorList>
    </citation>
    <scope>NUCLEOTIDE SEQUENCE</scope>
    <source>
        <tissue evidence="1">Shoot tissue taken approximately 20 cm above the soil surface</tissue>
    </source>
</reference>